<evidence type="ECO:0000313" key="2">
    <source>
        <dbReference type="EMBL" id="ESK61945.1"/>
    </source>
</evidence>
<proteinExistence type="predicted"/>
<keyword evidence="1" id="KW-0472">Membrane</keyword>
<dbReference type="AlphaFoldDB" id="S1RN82"/>
<dbReference type="SMR" id="S1RN82"/>
<dbReference type="Proteomes" id="UP000017415">
    <property type="component" value="Unassembled WGS sequence"/>
</dbReference>
<dbReference type="GeneID" id="60872085"/>
<feature type="transmembrane region" description="Helical" evidence="1">
    <location>
        <begin position="6"/>
        <end position="29"/>
    </location>
</feature>
<sequence length="166" mass="18839">MTDGASQGLLVIVAIVIFGIFVLISYVLFKDTLKPSLSNIFTDGLEQAEDAIDPKIITKITIIEKTNEIKNLKKNQIEEYYIDEFTKAFEFRNQDGDIIKTRKLNLEFKFHLRGTTYLTFEEFMEKYSDGSINFRMGVIATAKTDKTVTATTKVNGISGITIFRSL</sequence>
<protein>
    <submittedName>
        <fullName evidence="2">Uncharacterized protein</fullName>
    </submittedName>
</protein>
<gene>
    <name evidence="2" type="ORF">OMO_00933</name>
</gene>
<evidence type="ECO:0000256" key="1">
    <source>
        <dbReference type="SAM" id="Phobius"/>
    </source>
</evidence>
<dbReference type="eggNOG" id="ENOG5030JJ4">
    <property type="taxonomic scope" value="Bacteria"/>
</dbReference>
<dbReference type="OrthoDB" id="2194606at2"/>
<name>S1RN82_9ENTE</name>
<comment type="caution">
    <text evidence="2">The sequence shown here is derived from an EMBL/GenBank/DDBJ whole genome shotgun (WGS) entry which is preliminary data.</text>
</comment>
<keyword evidence="1" id="KW-1133">Transmembrane helix</keyword>
<dbReference type="EMBL" id="AHYS01000004">
    <property type="protein sequence ID" value="ESK61945.1"/>
    <property type="molecule type" value="Genomic_DNA"/>
</dbReference>
<evidence type="ECO:0000313" key="3">
    <source>
        <dbReference type="Proteomes" id="UP000017415"/>
    </source>
</evidence>
<keyword evidence="1" id="KW-0812">Transmembrane</keyword>
<accession>S1RN82</accession>
<keyword evidence="3" id="KW-1185">Reference proteome</keyword>
<dbReference type="PATRIC" id="fig|1121864.4.peg.1115"/>
<organism evidence="2 3">
    <name type="scientific">Enterococcus cecorum DSM 20682 = ATCC 43198</name>
    <dbReference type="NCBI Taxonomy" id="1121864"/>
    <lineage>
        <taxon>Bacteria</taxon>
        <taxon>Bacillati</taxon>
        <taxon>Bacillota</taxon>
        <taxon>Bacilli</taxon>
        <taxon>Lactobacillales</taxon>
        <taxon>Enterococcaceae</taxon>
        <taxon>Enterococcus</taxon>
    </lineage>
</organism>
<reference evidence="2 3" key="1">
    <citation type="submission" date="2013-10" db="EMBL/GenBank/DDBJ databases">
        <title>The Genome Sequence of Enterococcus cecorum DSM 20682 (= ATCC 43198) (Illumina assembly).</title>
        <authorList>
            <consortium name="The Broad Institute Genomics Platform"/>
            <consortium name="The Broad Institute Genome Sequencing Center for Infectious Disease"/>
            <person name="Earl A."/>
            <person name="Russ C."/>
            <person name="Gilmore M."/>
            <person name="Surin D."/>
            <person name="Walker B."/>
            <person name="Young S."/>
            <person name="Zeng Q."/>
            <person name="Gargeya S."/>
            <person name="Fitzgerald M."/>
            <person name="Haas B."/>
            <person name="Abouelleil A."/>
            <person name="Allen A.W."/>
            <person name="Alvarado L."/>
            <person name="Arachchi H.M."/>
            <person name="Berlin A.M."/>
            <person name="Chapman S.B."/>
            <person name="Gainer-Dewar J."/>
            <person name="Goldberg J."/>
            <person name="Griggs A."/>
            <person name="Gujja S."/>
            <person name="Hansen M."/>
            <person name="Howarth C."/>
            <person name="Imamovic A."/>
            <person name="Ireland A."/>
            <person name="Larimer J."/>
            <person name="McCowan C."/>
            <person name="Murphy C."/>
            <person name="Pearson M."/>
            <person name="Poon T.W."/>
            <person name="Priest M."/>
            <person name="Roberts A."/>
            <person name="Saif S."/>
            <person name="Shea T."/>
            <person name="Sisk P."/>
            <person name="Sykes S."/>
            <person name="Wortman J."/>
            <person name="Nusbaum C."/>
            <person name="Birren B."/>
        </authorList>
    </citation>
    <scope>NUCLEOTIDE SEQUENCE [LARGE SCALE GENOMIC DNA]</scope>
    <source>
        <strain evidence="2 3">ATCC 43198</strain>
    </source>
</reference>
<dbReference type="RefSeq" id="WP_016251296.1">
    <property type="nucleotide sequence ID" value="NZ_ASWI01000003.1"/>
</dbReference>
<dbReference type="HOGENOM" id="CLU_1600162_0_0_9"/>